<organism evidence="2 3">
    <name type="scientific">Synechocystis salina LEGE 00031</name>
    <dbReference type="NCBI Taxonomy" id="1828736"/>
    <lineage>
        <taxon>Bacteria</taxon>
        <taxon>Bacillati</taxon>
        <taxon>Cyanobacteriota</taxon>
        <taxon>Cyanophyceae</taxon>
        <taxon>Synechococcales</taxon>
        <taxon>Merismopediaceae</taxon>
        <taxon>Synechocystis</taxon>
    </lineage>
</organism>
<comment type="caution">
    <text evidence="2">The sequence shown here is derived from an EMBL/GenBank/DDBJ whole genome shotgun (WGS) entry which is preliminary data.</text>
</comment>
<dbReference type="Pfam" id="PF04014">
    <property type="entry name" value="MazE_antitoxin"/>
    <property type="match status" value="1"/>
</dbReference>
<dbReference type="InterPro" id="IPR007159">
    <property type="entry name" value="SpoVT-AbrB_dom"/>
</dbReference>
<evidence type="ECO:0000313" key="3">
    <source>
        <dbReference type="Proteomes" id="UP000658720"/>
    </source>
</evidence>
<reference evidence="2 3" key="1">
    <citation type="submission" date="2020-10" db="EMBL/GenBank/DDBJ databases">
        <authorList>
            <person name="Castelo-Branco R."/>
            <person name="Eusebio N."/>
            <person name="Adriana R."/>
            <person name="Vieira A."/>
            <person name="Brugerolle De Fraissinette N."/>
            <person name="Rezende De Castro R."/>
            <person name="Schneider M.P."/>
            <person name="Vasconcelos V."/>
            <person name="Leao P.N."/>
        </authorList>
    </citation>
    <scope>NUCLEOTIDE SEQUENCE [LARGE SCALE GENOMIC DNA]</scope>
    <source>
        <strain evidence="2 3">LEGE 00031</strain>
    </source>
</reference>
<feature type="domain" description="SpoVT-AbrB" evidence="1">
    <location>
        <begin position="6"/>
        <end position="51"/>
    </location>
</feature>
<name>A0ABR9VSZ2_9SYNC</name>
<evidence type="ECO:0000313" key="2">
    <source>
        <dbReference type="EMBL" id="MBE9254474.1"/>
    </source>
</evidence>
<dbReference type="SMART" id="SM00966">
    <property type="entry name" value="SpoVT_AbrB"/>
    <property type="match status" value="1"/>
</dbReference>
<dbReference type="InterPro" id="IPR039052">
    <property type="entry name" value="Antitox_PemI-like"/>
</dbReference>
<protein>
    <submittedName>
        <fullName evidence="2">AbrB/MazE/SpoVT family DNA-binding domain-containing protein</fullName>
    </submittedName>
</protein>
<proteinExistence type="predicted"/>
<dbReference type="GO" id="GO:0003677">
    <property type="term" value="F:DNA binding"/>
    <property type="evidence" value="ECO:0007669"/>
    <property type="project" value="UniProtKB-KW"/>
</dbReference>
<gene>
    <name evidence="2" type="ORF">IQ217_11600</name>
</gene>
<dbReference type="RefSeq" id="WP_194020059.1">
    <property type="nucleotide sequence ID" value="NZ_JADEVV010000031.1"/>
</dbReference>
<dbReference type="PANTHER" id="PTHR40516:SF1">
    <property type="entry name" value="ANTITOXIN CHPS-RELATED"/>
    <property type="match status" value="1"/>
</dbReference>
<dbReference type="SUPFAM" id="SSF89447">
    <property type="entry name" value="AbrB/MazE/MraZ-like"/>
    <property type="match status" value="1"/>
</dbReference>
<dbReference type="Proteomes" id="UP000658720">
    <property type="component" value="Unassembled WGS sequence"/>
</dbReference>
<sequence length="83" mass="9511">MDIPLRKWGNSLGLRIPHKLVESLAWEENCIVELQEMEQSLVIRKKTAPLELDQLLASIPADFQYPEDAQDFVDSPMTGQEMI</sequence>
<dbReference type="Gene3D" id="2.10.260.10">
    <property type="match status" value="1"/>
</dbReference>
<dbReference type="PANTHER" id="PTHR40516">
    <property type="entry name" value="ANTITOXIN CHPS-RELATED"/>
    <property type="match status" value="1"/>
</dbReference>
<dbReference type="InterPro" id="IPR037914">
    <property type="entry name" value="SpoVT-AbrB_sf"/>
</dbReference>
<keyword evidence="2" id="KW-0238">DNA-binding</keyword>
<dbReference type="EMBL" id="JADEVV010000031">
    <property type="protein sequence ID" value="MBE9254474.1"/>
    <property type="molecule type" value="Genomic_DNA"/>
</dbReference>
<accession>A0ABR9VSZ2</accession>
<keyword evidence="3" id="KW-1185">Reference proteome</keyword>
<evidence type="ECO:0000259" key="1">
    <source>
        <dbReference type="SMART" id="SM00966"/>
    </source>
</evidence>